<evidence type="ECO:0008006" key="3">
    <source>
        <dbReference type="Google" id="ProtNLM"/>
    </source>
</evidence>
<dbReference type="Pfam" id="PF13238">
    <property type="entry name" value="AAA_18"/>
    <property type="match status" value="1"/>
</dbReference>
<organism evidence="1 2">
    <name type="scientific">Candidatus Curtissbacteria bacterium RIFCSPHIGHO2_12_FULL_41_17</name>
    <dbReference type="NCBI Taxonomy" id="1797722"/>
    <lineage>
        <taxon>Bacteria</taxon>
        <taxon>Candidatus Curtissiibacteriota</taxon>
    </lineage>
</organism>
<dbReference type="SUPFAM" id="SSF52540">
    <property type="entry name" value="P-loop containing nucleoside triphosphate hydrolases"/>
    <property type="match status" value="1"/>
</dbReference>
<evidence type="ECO:0000313" key="2">
    <source>
        <dbReference type="Proteomes" id="UP000178369"/>
    </source>
</evidence>
<protein>
    <recommendedName>
        <fullName evidence="3">(d)CMP kinase</fullName>
    </recommendedName>
</protein>
<evidence type="ECO:0000313" key="1">
    <source>
        <dbReference type="EMBL" id="OGE03538.1"/>
    </source>
</evidence>
<name>A0A1F5HHE0_9BACT</name>
<sequence length="170" mass="19525">MKYRSITISGPIASGTTTAAKGVSEKLGLEYHSAGDFFRKYALEHNLPLYEHVPDKLDLAMDKKLQEEVKKGIVLDSHYAGYFNRANKNVLKVLLLCDEKERIRRALARTHTHQESEGEIKKREKAHDAKFRKLYTDENYLDTKFFDLVIDTTNTESEEVVSEIAKKYLG</sequence>
<dbReference type="AlphaFoldDB" id="A0A1F5HHE0"/>
<dbReference type="InterPro" id="IPR027417">
    <property type="entry name" value="P-loop_NTPase"/>
</dbReference>
<comment type="caution">
    <text evidence="1">The sequence shown here is derived from an EMBL/GenBank/DDBJ whole genome shotgun (WGS) entry which is preliminary data.</text>
</comment>
<accession>A0A1F5HHE0</accession>
<proteinExistence type="predicted"/>
<gene>
    <name evidence="1" type="ORF">A3F45_00220</name>
</gene>
<dbReference type="Gene3D" id="3.40.50.300">
    <property type="entry name" value="P-loop containing nucleotide triphosphate hydrolases"/>
    <property type="match status" value="1"/>
</dbReference>
<dbReference type="EMBL" id="MFBL01000053">
    <property type="protein sequence ID" value="OGE03538.1"/>
    <property type="molecule type" value="Genomic_DNA"/>
</dbReference>
<reference evidence="1 2" key="1">
    <citation type="journal article" date="2016" name="Nat. Commun.">
        <title>Thousands of microbial genomes shed light on interconnected biogeochemical processes in an aquifer system.</title>
        <authorList>
            <person name="Anantharaman K."/>
            <person name="Brown C.T."/>
            <person name="Hug L.A."/>
            <person name="Sharon I."/>
            <person name="Castelle C.J."/>
            <person name="Probst A.J."/>
            <person name="Thomas B.C."/>
            <person name="Singh A."/>
            <person name="Wilkins M.J."/>
            <person name="Karaoz U."/>
            <person name="Brodie E.L."/>
            <person name="Williams K.H."/>
            <person name="Hubbard S.S."/>
            <person name="Banfield J.F."/>
        </authorList>
    </citation>
    <scope>NUCLEOTIDE SEQUENCE [LARGE SCALE GENOMIC DNA]</scope>
</reference>
<dbReference type="Proteomes" id="UP000178369">
    <property type="component" value="Unassembled WGS sequence"/>
</dbReference>